<keyword evidence="15" id="KW-1185">Reference proteome</keyword>
<gene>
    <name evidence="14" type="ORF">HGI30_11840</name>
</gene>
<dbReference type="Pfam" id="PF18927">
    <property type="entry name" value="CrtO"/>
    <property type="match status" value="1"/>
</dbReference>
<evidence type="ECO:0000313" key="15">
    <source>
        <dbReference type="Proteomes" id="UP000502136"/>
    </source>
</evidence>
<comment type="similarity">
    <text evidence="10">Belongs to the acyltransferase CrtO family.</text>
</comment>
<dbReference type="KEGG" id="palr:HGI30_11840"/>
<dbReference type="AlphaFoldDB" id="A0A6H2GYI4"/>
<comment type="subcellular location">
    <subcellularLocation>
        <location evidence="1">Cell membrane</location>
        <topology evidence="1">Single-pass membrane protein</topology>
    </subcellularLocation>
</comment>
<feature type="transmembrane region" description="Helical" evidence="13">
    <location>
        <begin position="12"/>
        <end position="34"/>
    </location>
</feature>
<evidence type="ECO:0000256" key="13">
    <source>
        <dbReference type="SAM" id="Phobius"/>
    </source>
</evidence>
<keyword evidence="5" id="KW-0732">Signal</keyword>
<dbReference type="InterPro" id="IPR044021">
    <property type="entry name" value="CrtO"/>
</dbReference>
<evidence type="ECO:0000256" key="6">
    <source>
        <dbReference type="ARBA" id="ARBA00022989"/>
    </source>
</evidence>
<keyword evidence="7 13" id="KW-0472">Membrane</keyword>
<dbReference type="Proteomes" id="UP000502136">
    <property type="component" value="Chromosome"/>
</dbReference>
<name>A0A6H2GYI4_9BACL</name>
<keyword evidence="6 13" id="KW-1133">Transmembrane helix</keyword>
<evidence type="ECO:0000256" key="8">
    <source>
        <dbReference type="ARBA" id="ARBA00023315"/>
    </source>
</evidence>
<keyword evidence="2" id="KW-1003">Cell membrane</keyword>
<keyword evidence="8 14" id="KW-0012">Acyltransferase</keyword>
<comment type="function">
    <text evidence="12">Catalyzes the acylation of glycosyl-4,4'-diaponeurosporenoate, i.e. the esterification of glucose at the C6'' position with the carboxyl group of the C(15) fatty acid 12-methyltetradecanoic acid, to yield staphyloxanthin. This is the last step in the biosynthesis of this orange pigment, present in most staphylococci strains.</text>
</comment>
<sequence length="174" mass="20096">MSVELGPAGVILIDAAVWLLLHALAVALVIRIPWERFASDGPLTRLRGFEADGRWYERTLRIQRWKDRLPDGGGWVKSGFSKRRLRSGRLEHLERFAAETRRGELTHWAMMLPLPLFALWNNAFGMVILTVYVLIANLPCIFVQRYNRARLLKVMSRPSRLCYSRKVISGHLEE</sequence>
<evidence type="ECO:0000256" key="5">
    <source>
        <dbReference type="ARBA" id="ARBA00022729"/>
    </source>
</evidence>
<evidence type="ECO:0000256" key="10">
    <source>
        <dbReference type="ARBA" id="ARBA00023603"/>
    </source>
</evidence>
<keyword evidence="3 14" id="KW-0808">Transferase</keyword>
<evidence type="ECO:0000256" key="2">
    <source>
        <dbReference type="ARBA" id="ARBA00022475"/>
    </source>
</evidence>
<dbReference type="RefSeq" id="WP_168907753.1">
    <property type="nucleotide sequence ID" value="NZ_CP051428.1"/>
</dbReference>
<evidence type="ECO:0000256" key="4">
    <source>
        <dbReference type="ARBA" id="ARBA00022692"/>
    </source>
</evidence>
<evidence type="ECO:0000256" key="9">
    <source>
        <dbReference type="ARBA" id="ARBA00023588"/>
    </source>
</evidence>
<comment type="pathway">
    <text evidence="9">Carotenoid biosynthesis; staphyloxanthin biosynthesis; staphyloxanthin from farnesyl diphosphate: step 5/5.</text>
</comment>
<feature type="transmembrane region" description="Helical" evidence="13">
    <location>
        <begin position="119"/>
        <end position="143"/>
    </location>
</feature>
<dbReference type="GO" id="GO:0016746">
    <property type="term" value="F:acyltransferase activity"/>
    <property type="evidence" value="ECO:0007669"/>
    <property type="project" value="UniProtKB-KW"/>
</dbReference>
<dbReference type="GO" id="GO:0005886">
    <property type="term" value="C:plasma membrane"/>
    <property type="evidence" value="ECO:0007669"/>
    <property type="project" value="UniProtKB-SubCell"/>
</dbReference>
<evidence type="ECO:0000256" key="12">
    <source>
        <dbReference type="ARBA" id="ARBA00025324"/>
    </source>
</evidence>
<evidence type="ECO:0000256" key="3">
    <source>
        <dbReference type="ARBA" id="ARBA00022679"/>
    </source>
</evidence>
<reference evidence="14 15" key="1">
    <citation type="submission" date="2020-04" db="EMBL/GenBank/DDBJ databases">
        <title>Novel Paenibacillus strain UniB2 isolated from commercial digestive syrup.</title>
        <authorList>
            <person name="Thorat V."/>
            <person name="Kirdat K."/>
            <person name="Tiwarekar B."/>
            <person name="Yadav A."/>
        </authorList>
    </citation>
    <scope>NUCLEOTIDE SEQUENCE [LARGE SCALE GENOMIC DNA]</scope>
    <source>
        <strain evidence="14 15">UniB2</strain>
    </source>
</reference>
<proteinExistence type="inferred from homology"/>
<keyword evidence="4 13" id="KW-0812">Transmembrane</keyword>
<accession>A0A6H2GYI4</accession>
<evidence type="ECO:0000313" key="14">
    <source>
        <dbReference type="EMBL" id="QJC52178.1"/>
    </source>
</evidence>
<evidence type="ECO:0000256" key="7">
    <source>
        <dbReference type="ARBA" id="ARBA00023136"/>
    </source>
</evidence>
<evidence type="ECO:0000256" key="1">
    <source>
        <dbReference type="ARBA" id="ARBA00004162"/>
    </source>
</evidence>
<dbReference type="UniPathway" id="UPA00029">
    <property type="reaction ID" value="UER00560"/>
</dbReference>
<organism evidence="14 15">
    <name type="scientific">Paenibacillus albicereus</name>
    <dbReference type="NCBI Taxonomy" id="2726185"/>
    <lineage>
        <taxon>Bacteria</taxon>
        <taxon>Bacillati</taxon>
        <taxon>Bacillota</taxon>
        <taxon>Bacilli</taxon>
        <taxon>Bacillales</taxon>
        <taxon>Paenibacillaceae</taxon>
        <taxon>Paenibacillus</taxon>
    </lineage>
</organism>
<evidence type="ECO:0000256" key="11">
    <source>
        <dbReference type="ARBA" id="ARBA00023667"/>
    </source>
</evidence>
<dbReference type="EMBL" id="CP051428">
    <property type="protein sequence ID" value="QJC52178.1"/>
    <property type="molecule type" value="Genomic_DNA"/>
</dbReference>
<protein>
    <recommendedName>
        <fullName evidence="11">Glycosyl-4,4'-diaponeurosporenoate acyltransferase</fullName>
    </recommendedName>
</protein>